<feature type="binding site" evidence="2">
    <location>
        <position position="87"/>
    </location>
    <ligand>
        <name>Cu cation</name>
        <dbReference type="ChEBI" id="CHEBI:23378"/>
    </ligand>
</feature>
<feature type="disulfide bond" description="Redox-active" evidence="3">
    <location>
        <begin position="82"/>
        <end position="87"/>
    </location>
</feature>
<dbReference type="Pfam" id="PF02630">
    <property type="entry name" value="SCO1-SenC"/>
    <property type="match status" value="1"/>
</dbReference>
<organism evidence="4 5">
    <name type="scientific">Asaia bogorensis</name>
    <dbReference type="NCBI Taxonomy" id="91915"/>
    <lineage>
        <taxon>Bacteria</taxon>
        <taxon>Pseudomonadati</taxon>
        <taxon>Pseudomonadota</taxon>
        <taxon>Alphaproteobacteria</taxon>
        <taxon>Acetobacterales</taxon>
        <taxon>Acetobacteraceae</taxon>
        <taxon>Asaia</taxon>
    </lineage>
</organism>
<accession>A0A060QH23</accession>
<dbReference type="InterPro" id="IPR036249">
    <property type="entry name" value="Thioredoxin-like_sf"/>
</dbReference>
<name>A0A060QH23_9PROT</name>
<evidence type="ECO:0000256" key="2">
    <source>
        <dbReference type="PIRSR" id="PIRSR603782-1"/>
    </source>
</evidence>
<feature type="binding site" evidence="2">
    <location>
        <position position="82"/>
    </location>
    <ligand>
        <name>Cu cation</name>
        <dbReference type="ChEBI" id="CHEBI:23378"/>
    </ligand>
</feature>
<sequence length="208" mass="22655">MNKNRTPRKTWTAPRLSIVVLILALALSWSAYRLSEKYGSTVSTQGNEIGGSYRLVALGEGNVTEGDFKGNWVLVWFFDTHCPKGLCGPVLKTMSDTKLALAREGVKVAPLAITLDPLHDESDDLKKYALPLGDHVVPLTGSPSMIDRVAQEFHAPNEMVHAEDGTAYHLPAPRIVIMDPQGRYAGTVDSTAGTEALVTRIHQLAHRG</sequence>
<keyword evidence="2" id="KW-0479">Metal-binding</keyword>
<keyword evidence="3" id="KW-1015">Disulfide bond</keyword>
<comment type="similarity">
    <text evidence="1">Belongs to the SCO1/2 family.</text>
</comment>
<evidence type="ECO:0000256" key="1">
    <source>
        <dbReference type="ARBA" id="ARBA00010996"/>
    </source>
</evidence>
<comment type="caution">
    <text evidence="4">The sequence shown here is derived from an EMBL/GenBank/DDBJ whole genome shotgun (WGS) entry which is preliminary data.</text>
</comment>
<protein>
    <recommendedName>
        <fullName evidence="6">Cytochrome oxidase biogenesis protein Sco1/SenC/PrrC, copper metallochaperone</fullName>
    </recommendedName>
</protein>
<dbReference type="Gene3D" id="3.40.30.10">
    <property type="entry name" value="Glutaredoxin"/>
    <property type="match status" value="1"/>
</dbReference>
<keyword evidence="2" id="KW-0186">Copper</keyword>
<evidence type="ECO:0000256" key="3">
    <source>
        <dbReference type="PIRSR" id="PIRSR603782-2"/>
    </source>
</evidence>
<dbReference type="Proteomes" id="UP000027583">
    <property type="component" value="Unassembled WGS sequence"/>
</dbReference>
<proteinExistence type="inferred from homology"/>
<dbReference type="SUPFAM" id="SSF52833">
    <property type="entry name" value="Thioredoxin-like"/>
    <property type="match status" value="1"/>
</dbReference>
<dbReference type="InterPro" id="IPR003782">
    <property type="entry name" value="SCO1/SenC"/>
</dbReference>
<evidence type="ECO:0008006" key="6">
    <source>
        <dbReference type="Google" id="ProtNLM"/>
    </source>
</evidence>
<gene>
    <name evidence="4" type="ORF">ASAP_1953</name>
</gene>
<reference evidence="4 5" key="1">
    <citation type="journal article" date="2014" name="Genome Biol. Evol.">
        <title>Acetic acid bacteria genomes reveal functional traits for adaptation to life in insect guts.</title>
        <authorList>
            <person name="Chouaia B."/>
            <person name="Gaiarsa S."/>
            <person name="Crotti E."/>
            <person name="Comandatore F."/>
            <person name="Degli Esposti M."/>
            <person name="Ricci I."/>
            <person name="Alma A."/>
            <person name="Favia G."/>
            <person name="Bandi C."/>
            <person name="Daffonchio D."/>
        </authorList>
    </citation>
    <scope>NUCLEOTIDE SEQUENCE [LARGE SCALE GENOMIC DNA]</scope>
    <source>
        <strain evidence="4 5">SF2.1</strain>
    </source>
</reference>
<dbReference type="RefSeq" id="WP_023978686.1">
    <property type="nucleotide sequence ID" value="NZ_CBLX010000013.1"/>
</dbReference>
<dbReference type="CDD" id="cd02968">
    <property type="entry name" value="SCO"/>
    <property type="match status" value="1"/>
</dbReference>
<dbReference type="GO" id="GO:0046872">
    <property type="term" value="F:metal ion binding"/>
    <property type="evidence" value="ECO:0007669"/>
    <property type="project" value="UniProtKB-KW"/>
</dbReference>
<dbReference type="EMBL" id="CBLX010000013">
    <property type="protein sequence ID" value="CDG39998.1"/>
    <property type="molecule type" value="Genomic_DNA"/>
</dbReference>
<evidence type="ECO:0000313" key="4">
    <source>
        <dbReference type="EMBL" id="CDG39998.1"/>
    </source>
</evidence>
<dbReference type="PANTHER" id="PTHR12151">
    <property type="entry name" value="ELECTRON TRANSPORT PROTIN SCO1/SENC FAMILY MEMBER"/>
    <property type="match status" value="1"/>
</dbReference>
<evidence type="ECO:0000313" key="5">
    <source>
        <dbReference type="Proteomes" id="UP000027583"/>
    </source>
</evidence>
<reference evidence="4 5" key="2">
    <citation type="journal article" date="2014" name="PLoS ONE">
        <title>Evolution of mitochondria reconstructed from the energy metabolism of living bacteria.</title>
        <authorList>
            <person name="Degli Esposti M."/>
            <person name="Chouaia B."/>
            <person name="Comandatore F."/>
            <person name="Crotti E."/>
            <person name="Sassera D."/>
            <person name="Lievens P.M."/>
            <person name="Daffonchio D."/>
            <person name="Bandi C."/>
        </authorList>
    </citation>
    <scope>NUCLEOTIDE SEQUENCE [LARGE SCALE GENOMIC DNA]</scope>
    <source>
        <strain evidence="4 5">SF2.1</strain>
    </source>
</reference>
<dbReference type="AlphaFoldDB" id="A0A060QH23"/>
<dbReference type="eggNOG" id="COG1999">
    <property type="taxonomic scope" value="Bacteria"/>
</dbReference>
<dbReference type="PANTHER" id="PTHR12151:SF25">
    <property type="entry name" value="LINALOOL DEHYDRATASE_ISOMERASE DOMAIN-CONTAINING PROTEIN"/>
    <property type="match status" value="1"/>
</dbReference>